<dbReference type="AlphaFoldDB" id="A0AAD2PY06"/>
<dbReference type="Pfam" id="PF00892">
    <property type="entry name" value="EamA"/>
    <property type="match status" value="1"/>
</dbReference>
<feature type="transmembrane region" description="Helical" evidence="2">
    <location>
        <begin position="576"/>
        <end position="597"/>
    </location>
</feature>
<dbReference type="InterPro" id="IPR000620">
    <property type="entry name" value="EamA_dom"/>
</dbReference>
<dbReference type="GO" id="GO:0016020">
    <property type="term" value="C:membrane"/>
    <property type="evidence" value="ECO:0007669"/>
    <property type="project" value="InterPro"/>
</dbReference>
<keyword evidence="2" id="KW-0812">Transmembrane</keyword>
<evidence type="ECO:0000256" key="1">
    <source>
        <dbReference type="SAM" id="MobiDB-lite"/>
    </source>
</evidence>
<feature type="transmembrane region" description="Helical" evidence="2">
    <location>
        <begin position="550"/>
        <end position="569"/>
    </location>
</feature>
<dbReference type="PANTHER" id="PTHR22911">
    <property type="entry name" value="ACYL-MALONYL CONDENSING ENZYME-RELATED"/>
    <property type="match status" value="1"/>
</dbReference>
<dbReference type="EMBL" id="CAKOGP040002424">
    <property type="protein sequence ID" value="CAJ1969370.1"/>
    <property type="molecule type" value="Genomic_DNA"/>
</dbReference>
<keyword evidence="5" id="KW-1185">Reference proteome</keyword>
<feature type="transmembrane region" description="Helical" evidence="2">
    <location>
        <begin position="503"/>
        <end position="522"/>
    </location>
</feature>
<feature type="domain" description="EamA" evidence="3">
    <location>
        <begin position="474"/>
        <end position="621"/>
    </location>
</feature>
<dbReference type="Proteomes" id="UP001295423">
    <property type="component" value="Unassembled WGS sequence"/>
</dbReference>
<organism evidence="4 5">
    <name type="scientific">Cylindrotheca closterium</name>
    <dbReference type="NCBI Taxonomy" id="2856"/>
    <lineage>
        <taxon>Eukaryota</taxon>
        <taxon>Sar</taxon>
        <taxon>Stramenopiles</taxon>
        <taxon>Ochrophyta</taxon>
        <taxon>Bacillariophyta</taxon>
        <taxon>Bacillariophyceae</taxon>
        <taxon>Bacillariophycidae</taxon>
        <taxon>Bacillariales</taxon>
        <taxon>Bacillariaceae</taxon>
        <taxon>Cylindrotheca</taxon>
    </lineage>
</organism>
<feature type="transmembrane region" description="Helical" evidence="2">
    <location>
        <begin position="432"/>
        <end position="453"/>
    </location>
</feature>
<protein>
    <recommendedName>
        <fullName evidence="3">EamA domain-containing protein</fullName>
    </recommendedName>
</protein>
<name>A0AAD2PY06_9STRA</name>
<evidence type="ECO:0000313" key="5">
    <source>
        <dbReference type="Proteomes" id="UP001295423"/>
    </source>
</evidence>
<accession>A0AAD2PY06</accession>
<feature type="transmembrane region" description="Helical" evidence="2">
    <location>
        <begin position="340"/>
        <end position="359"/>
    </location>
</feature>
<reference evidence="4" key="1">
    <citation type="submission" date="2023-08" db="EMBL/GenBank/DDBJ databases">
        <authorList>
            <person name="Audoor S."/>
            <person name="Bilcke G."/>
        </authorList>
    </citation>
    <scope>NUCLEOTIDE SEQUENCE</scope>
</reference>
<feature type="transmembrane region" description="Helical" evidence="2">
    <location>
        <begin position="473"/>
        <end position="491"/>
    </location>
</feature>
<keyword evidence="2" id="KW-1133">Transmembrane helix</keyword>
<evidence type="ECO:0000259" key="3">
    <source>
        <dbReference type="Pfam" id="PF00892"/>
    </source>
</evidence>
<gene>
    <name evidence="4" type="ORF">CYCCA115_LOCUS23671</name>
</gene>
<sequence length="681" mass="73661">MNFKDEEHSSLAASADVVTHTTTVETATLVLPDDTLRRGDEFILQTTSEIAAATSDAPLQQGGHTIHIEGIVDLDELRDLVPGIDEDEFASLLHSHQQDNDDDDDEDNTTLLSTLLNIDEQSHLLGDIESEQQELEDVPVSADAFLETIANAMPPTEVSRANKTQTYETSNQAFLLSIPTNATSTASGEEQTLVLAMPEINESEPLIMEESEVPAGDSNMEGEANEEDDDEYHGFVDMVRQYSEYLPQIPALPTDVQDVELVAHAVIENVPFAEAHTMDKDDYGKDEEEEEQIAHLDLIVERKVPLIGYVILVVGLFALASVGAALDLQEGNITPTMKTYWRLQSTAICIFPIAVLSMAQTPKEKLEEQWSSLTKKDLYFDLPLCAASYAWLSAGFVVALEMTSLANAFVLSNLASLVIIFGKLFLGIKIMFLEGIGASVGLTGALVCALAPTAVAVEATGRMLGTTAGQENLGNGIAFLCSLGLAAYLILAKKLRYKMDLFLFMFMVFSLSSAFLLCYMIMTGEEVQISIDPDVGIFGWMSLAPDRLPLELYMAIVCNIVGTTGYIAVMKYFDPVVITMVMLTEPVVATLLGILAGVEGMPVEQVIVGNAFVILGSIIVIASESKSTESIDATKALTPVEDSSDTTVVRTPKNALHKSTSADTVSTAGTESSPKVVWKPS</sequence>
<evidence type="ECO:0000256" key="2">
    <source>
        <dbReference type="SAM" id="Phobius"/>
    </source>
</evidence>
<evidence type="ECO:0000313" key="4">
    <source>
        <dbReference type="EMBL" id="CAJ1969370.1"/>
    </source>
</evidence>
<feature type="transmembrane region" description="Helical" evidence="2">
    <location>
        <begin position="306"/>
        <end position="328"/>
    </location>
</feature>
<feature type="transmembrane region" description="Helical" evidence="2">
    <location>
        <begin position="603"/>
        <end position="622"/>
    </location>
</feature>
<feature type="transmembrane region" description="Helical" evidence="2">
    <location>
        <begin position="379"/>
        <end position="399"/>
    </location>
</feature>
<dbReference type="PANTHER" id="PTHR22911:SF76">
    <property type="entry name" value="EAMA DOMAIN-CONTAINING PROTEIN"/>
    <property type="match status" value="1"/>
</dbReference>
<comment type="caution">
    <text evidence="4">The sequence shown here is derived from an EMBL/GenBank/DDBJ whole genome shotgun (WGS) entry which is preliminary data.</text>
</comment>
<feature type="compositionally biased region" description="Polar residues" evidence="1">
    <location>
        <begin position="657"/>
        <end position="673"/>
    </location>
</feature>
<proteinExistence type="predicted"/>
<keyword evidence="2" id="KW-0472">Membrane</keyword>
<feature type="region of interest" description="Disordered" evidence="1">
    <location>
        <begin position="642"/>
        <end position="681"/>
    </location>
</feature>
<feature type="transmembrane region" description="Helical" evidence="2">
    <location>
        <begin position="405"/>
        <end position="425"/>
    </location>
</feature>